<accession>A0A800MU94</accession>
<dbReference type="AlphaFoldDB" id="A0A800MU94"/>
<proteinExistence type="predicted"/>
<organism evidence="1 2">
    <name type="scientific">Cytobacillus firmus</name>
    <name type="common">Bacillus firmus</name>
    <dbReference type="NCBI Taxonomy" id="1399"/>
    <lineage>
        <taxon>Bacteria</taxon>
        <taxon>Bacillati</taxon>
        <taxon>Bacillota</taxon>
        <taxon>Bacilli</taxon>
        <taxon>Bacillales</taxon>
        <taxon>Bacillaceae</taxon>
        <taxon>Cytobacillus</taxon>
    </lineage>
</organism>
<evidence type="ECO:0000313" key="1">
    <source>
        <dbReference type="EMBL" id="KAF0822587.1"/>
    </source>
</evidence>
<sequence>MEICWQSPIAPALLSEYFTICMAEWGIFILYGETCGFYGFF</sequence>
<gene>
    <name evidence="1" type="ORF">KIS1582_3615</name>
</gene>
<comment type="caution">
    <text evidence="1">The sequence shown here is derived from an EMBL/GenBank/DDBJ whole genome shotgun (WGS) entry which is preliminary data.</text>
</comment>
<evidence type="ECO:0000313" key="2">
    <source>
        <dbReference type="Proteomes" id="UP000465778"/>
    </source>
</evidence>
<dbReference type="Proteomes" id="UP000465778">
    <property type="component" value="Unassembled WGS sequence"/>
</dbReference>
<name>A0A800MU94_CYTFI</name>
<reference evidence="1 2" key="1">
    <citation type="journal article" date="2020" name="G3 (Bethesda)">
        <title>Whole Genome Sequencing and Comparative Genomics of Two Nematicidal Bacillus Strains Reveals a Wide Range of Possible Virulence Factors.</title>
        <authorList>
            <person name="Susic N."/>
            <person name="Janezic S."/>
            <person name="Rupnik M."/>
            <person name="Geric Stare B."/>
        </authorList>
    </citation>
    <scope>NUCLEOTIDE SEQUENCE [LARGE SCALE GENOMIC DNA]</scope>
    <source>
        <strain evidence="1 2">I-1582</strain>
    </source>
</reference>
<dbReference type="EMBL" id="VDEM01000052">
    <property type="protein sequence ID" value="KAF0822587.1"/>
    <property type="molecule type" value="Genomic_DNA"/>
</dbReference>
<protein>
    <submittedName>
        <fullName evidence="1">Uncharacterized protein</fullName>
    </submittedName>
</protein>